<dbReference type="EMBL" id="CAQQ02393209">
    <property type="status" value="NOT_ANNOTATED_CDS"/>
    <property type="molecule type" value="Genomic_DNA"/>
</dbReference>
<dbReference type="AlphaFoldDB" id="T1GIQ8"/>
<proteinExistence type="predicted"/>
<evidence type="ECO:0000313" key="2">
    <source>
        <dbReference type="EnsemblMetazoa" id="MESCA003343-PA"/>
    </source>
</evidence>
<reference evidence="2" key="2">
    <citation type="submission" date="2015-06" db="UniProtKB">
        <authorList>
            <consortium name="EnsemblMetazoa"/>
        </authorList>
    </citation>
    <scope>IDENTIFICATION</scope>
</reference>
<dbReference type="STRING" id="36166.T1GIQ8"/>
<feature type="compositionally biased region" description="Gly residues" evidence="1">
    <location>
        <begin position="9"/>
        <end position="20"/>
    </location>
</feature>
<feature type="region of interest" description="Disordered" evidence="1">
    <location>
        <begin position="1"/>
        <end position="24"/>
    </location>
</feature>
<sequence>MDNMDETGTRGGGGDSGDILGGDVNIPETLNETAITKINNTGGGGAQAKRPQRRGGKAIPDRPQRALFFLTTENPLRKFCINIAEW</sequence>
<dbReference type="EnsemblMetazoa" id="MESCA003343-RA">
    <property type="protein sequence ID" value="MESCA003343-PA"/>
    <property type="gene ID" value="MESCA003343"/>
</dbReference>
<dbReference type="OMA" id="CINIAEW"/>
<dbReference type="Proteomes" id="UP000015102">
    <property type="component" value="Unassembled WGS sequence"/>
</dbReference>
<feature type="region of interest" description="Disordered" evidence="1">
    <location>
        <begin position="37"/>
        <end position="61"/>
    </location>
</feature>
<protein>
    <submittedName>
        <fullName evidence="2">Uncharacterized protein</fullName>
    </submittedName>
</protein>
<evidence type="ECO:0000313" key="3">
    <source>
        <dbReference type="Proteomes" id="UP000015102"/>
    </source>
</evidence>
<name>T1GIQ8_MEGSC</name>
<reference evidence="3" key="1">
    <citation type="submission" date="2013-02" db="EMBL/GenBank/DDBJ databases">
        <authorList>
            <person name="Hughes D."/>
        </authorList>
    </citation>
    <scope>NUCLEOTIDE SEQUENCE</scope>
    <source>
        <strain>Durham</strain>
        <strain evidence="3">NC isolate 2 -- Noor lab</strain>
    </source>
</reference>
<accession>T1GIQ8</accession>
<evidence type="ECO:0000256" key="1">
    <source>
        <dbReference type="SAM" id="MobiDB-lite"/>
    </source>
</evidence>
<dbReference type="HOGENOM" id="CLU_2504275_0_0_1"/>
<organism evidence="2 3">
    <name type="scientific">Megaselia scalaris</name>
    <name type="common">Humpbacked fly</name>
    <name type="synonym">Phora scalaris</name>
    <dbReference type="NCBI Taxonomy" id="36166"/>
    <lineage>
        <taxon>Eukaryota</taxon>
        <taxon>Metazoa</taxon>
        <taxon>Ecdysozoa</taxon>
        <taxon>Arthropoda</taxon>
        <taxon>Hexapoda</taxon>
        <taxon>Insecta</taxon>
        <taxon>Pterygota</taxon>
        <taxon>Neoptera</taxon>
        <taxon>Endopterygota</taxon>
        <taxon>Diptera</taxon>
        <taxon>Brachycera</taxon>
        <taxon>Muscomorpha</taxon>
        <taxon>Platypezoidea</taxon>
        <taxon>Phoridae</taxon>
        <taxon>Megaseliini</taxon>
        <taxon>Megaselia</taxon>
    </lineage>
</organism>
<keyword evidence="3" id="KW-1185">Reference proteome</keyword>